<protein>
    <recommendedName>
        <fullName evidence="3">Secreted protein</fullName>
    </recommendedName>
</protein>
<proteinExistence type="predicted"/>
<accession>A0ABU9KXH2</accession>
<comment type="caution">
    <text evidence="1">The sequence shown here is derived from an EMBL/GenBank/DDBJ whole genome shotgun (WGS) entry which is preliminary data.</text>
</comment>
<dbReference type="NCBIfam" id="NF047658">
    <property type="entry name" value="HYC_CC_PP"/>
    <property type="match status" value="1"/>
</dbReference>
<dbReference type="EMBL" id="JBCDNA010000001">
    <property type="protein sequence ID" value="MEL4454891.1"/>
    <property type="molecule type" value="Genomic_DNA"/>
</dbReference>
<dbReference type="InterPro" id="IPR058512">
    <property type="entry name" value="DUF8199"/>
</dbReference>
<evidence type="ECO:0000313" key="2">
    <source>
        <dbReference type="Proteomes" id="UP001474120"/>
    </source>
</evidence>
<dbReference type="Proteomes" id="UP001474120">
    <property type="component" value="Unassembled WGS sequence"/>
</dbReference>
<organism evidence="1 2">
    <name type="scientific">Lutimonas vermicola</name>
    <dbReference type="NCBI Taxonomy" id="414288"/>
    <lineage>
        <taxon>Bacteria</taxon>
        <taxon>Pseudomonadati</taxon>
        <taxon>Bacteroidota</taxon>
        <taxon>Flavobacteriia</taxon>
        <taxon>Flavobacteriales</taxon>
        <taxon>Flavobacteriaceae</taxon>
        <taxon>Lutimonas</taxon>
    </lineage>
</organism>
<gene>
    <name evidence="1" type="ORF">AABB81_03225</name>
</gene>
<dbReference type="Pfam" id="PF26622">
    <property type="entry name" value="DUF8199"/>
    <property type="match status" value="1"/>
</dbReference>
<evidence type="ECO:0000313" key="1">
    <source>
        <dbReference type="EMBL" id="MEL4454891.1"/>
    </source>
</evidence>
<sequence>MKQVIHKVTAISMALVVLISTMSFTMHMHYCGETLVDSSYFTEAESCGMEASQNQSSSDCEVVKTNCCTDKQLTLEGQDELKLVNELHLDQQVFLATLVITYIDQFETCEERPSADKDYHPPPLVKAIYKLDEVYLI</sequence>
<reference evidence="1 2" key="1">
    <citation type="submission" date="2024-04" db="EMBL/GenBank/DDBJ databases">
        <title>whole genome sequencing of Lutimonas vermicola strain IMCC1616.</title>
        <authorList>
            <person name="Bae S.S."/>
        </authorList>
    </citation>
    <scope>NUCLEOTIDE SEQUENCE [LARGE SCALE GENOMIC DNA]</scope>
    <source>
        <strain evidence="1 2">IMCC1616</strain>
    </source>
</reference>
<dbReference type="RefSeq" id="WP_342158598.1">
    <property type="nucleotide sequence ID" value="NZ_JBCDNA010000001.1"/>
</dbReference>
<dbReference type="InterPro" id="IPR058060">
    <property type="entry name" value="HYC_CC_PP"/>
</dbReference>
<keyword evidence="2" id="KW-1185">Reference proteome</keyword>
<evidence type="ECO:0008006" key="3">
    <source>
        <dbReference type="Google" id="ProtNLM"/>
    </source>
</evidence>
<name>A0ABU9KXH2_9FLAO</name>